<comment type="caution">
    <text evidence="2">The sequence shown here is derived from an EMBL/GenBank/DDBJ whole genome shotgun (WGS) entry which is preliminary data.</text>
</comment>
<proteinExistence type="predicted"/>
<keyword evidence="1" id="KW-0812">Transmembrane</keyword>
<dbReference type="InterPro" id="IPR049352">
    <property type="entry name" value="Rost"/>
</dbReference>
<feature type="transmembrane region" description="Helical" evidence="1">
    <location>
        <begin position="163"/>
        <end position="188"/>
    </location>
</feature>
<dbReference type="PANTHER" id="PTHR12242">
    <property type="entry name" value="OS02G0130600 PROTEIN-RELATED"/>
    <property type="match status" value="1"/>
</dbReference>
<name>A0ABD3TWR7_SINWO</name>
<feature type="transmembrane region" description="Helical" evidence="1">
    <location>
        <begin position="32"/>
        <end position="55"/>
    </location>
</feature>
<gene>
    <name evidence="2" type="ORF">ACJMK2_019687</name>
</gene>
<dbReference type="EMBL" id="JBJQND010000017">
    <property type="protein sequence ID" value="KAL3841564.1"/>
    <property type="molecule type" value="Genomic_DNA"/>
</dbReference>
<keyword evidence="1" id="KW-1133">Transmembrane helix</keyword>
<feature type="transmembrane region" description="Helical" evidence="1">
    <location>
        <begin position="67"/>
        <end position="92"/>
    </location>
</feature>
<reference evidence="2 3" key="1">
    <citation type="submission" date="2024-11" db="EMBL/GenBank/DDBJ databases">
        <title>Chromosome-level genome assembly of the freshwater bivalve Anodonta woodiana.</title>
        <authorList>
            <person name="Chen X."/>
        </authorList>
    </citation>
    <scope>NUCLEOTIDE SEQUENCE [LARGE SCALE GENOMIC DNA]</scope>
    <source>
        <strain evidence="2">MN2024</strain>
        <tissue evidence="2">Gills</tissue>
    </source>
</reference>
<keyword evidence="3" id="KW-1185">Reference proteome</keyword>
<feature type="transmembrane region" description="Helical" evidence="1">
    <location>
        <begin position="230"/>
        <end position="246"/>
    </location>
</feature>
<feature type="transmembrane region" description="Helical" evidence="1">
    <location>
        <begin position="200"/>
        <end position="218"/>
    </location>
</feature>
<dbReference type="Proteomes" id="UP001634394">
    <property type="component" value="Unassembled WGS sequence"/>
</dbReference>
<organism evidence="2 3">
    <name type="scientific">Sinanodonta woodiana</name>
    <name type="common">Chinese pond mussel</name>
    <name type="synonym">Anodonta woodiana</name>
    <dbReference type="NCBI Taxonomy" id="1069815"/>
    <lineage>
        <taxon>Eukaryota</taxon>
        <taxon>Metazoa</taxon>
        <taxon>Spiralia</taxon>
        <taxon>Lophotrochozoa</taxon>
        <taxon>Mollusca</taxon>
        <taxon>Bivalvia</taxon>
        <taxon>Autobranchia</taxon>
        <taxon>Heteroconchia</taxon>
        <taxon>Palaeoheterodonta</taxon>
        <taxon>Unionida</taxon>
        <taxon>Unionoidea</taxon>
        <taxon>Unionidae</taxon>
        <taxon>Unioninae</taxon>
        <taxon>Sinanodonta</taxon>
    </lineage>
</organism>
<evidence type="ECO:0000256" key="1">
    <source>
        <dbReference type="SAM" id="Phobius"/>
    </source>
</evidence>
<evidence type="ECO:0000313" key="3">
    <source>
        <dbReference type="Proteomes" id="UP001634394"/>
    </source>
</evidence>
<dbReference type="AlphaFoldDB" id="A0ABD3TWR7"/>
<protein>
    <submittedName>
        <fullName evidence="2">Uncharacterized protein</fullName>
    </submittedName>
</protein>
<evidence type="ECO:0000313" key="2">
    <source>
        <dbReference type="EMBL" id="KAL3841564.1"/>
    </source>
</evidence>
<sequence>MHEYRIIFVRFLTVLVPYSNEYRWRWNPWIFIVYRLLAAFYSTGSLFAVIVTSILEPGDHSIMVYLTIWTYIILTLYLVLAAIVALFCHIYMDTHRNEVSNSILVHSLHIKTGPLDNKSFIVEEATSTTSSGQADVRIVSSDPIINSSLSISSSLNLPWYMKLTWLLANIVYVFAFIVTIIYFTAVYPTLGMAGTNMNDLNMHAFNTLLVLIDSVIVARPVRLLHFVNPVIYGLLYCAFSAIYWSADKTRNVLYKNVLDWNQPGIAIGVMAGLALVVIPLLQFMHFLIFRLRLYLSEKL</sequence>
<keyword evidence="1" id="KW-0472">Membrane</keyword>
<accession>A0ABD3TWR7</accession>
<dbReference type="PANTHER" id="PTHR12242:SF1">
    <property type="entry name" value="MYND-TYPE DOMAIN-CONTAINING PROTEIN"/>
    <property type="match status" value="1"/>
</dbReference>
<feature type="transmembrane region" description="Helical" evidence="1">
    <location>
        <begin position="266"/>
        <end position="289"/>
    </location>
</feature>
<dbReference type="Pfam" id="PF21534">
    <property type="entry name" value="Rost"/>
    <property type="match status" value="1"/>
</dbReference>